<name>A0A7Y7M6Q3_9PROT</name>
<dbReference type="GO" id="GO:0003700">
    <property type="term" value="F:DNA-binding transcription factor activity"/>
    <property type="evidence" value="ECO:0007669"/>
    <property type="project" value="InterPro"/>
</dbReference>
<dbReference type="InterPro" id="IPR007627">
    <property type="entry name" value="RNA_pol_sigma70_r2"/>
</dbReference>
<reference evidence="2 3" key="1">
    <citation type="submission" date="2020-06" db="EMBL/GenBank/DDBJ databases">
        <title>Description of novel acetic acid bacteria.</title>
        <authorList>
            <person name="Sombolestani A."/>
        </authorList>
    </citation>
    <scope>NUCLEOTIDE SEQUENCE [LARGE SCALE GENOMIC DNA]</scope>
    <source>
        <strain evidence="2 3">LMG 31431</strain>
    </source>
</reference>
<protein>
    <submittedName>
        <fullName evidence="2">RNA polymerase sigma factor SigJ</fullName>
    </submittedName>
</protein>
<dbReference type="Gene3D" id="1.10.1740.10">
    <property type="match status" value="1"/>
</dbReference>
<gene>
    <name evidence="2" type="ORF">HUK84_19230</name>
</gene>
<dbReference type="Pfam" id="PF04542">
    <property type="entry name" value="Sigma70_r2"/>
    <property type="match status" value="1"/>
</dbReference>
<evidence type="ECO:0000313" key="3">
    <source>
        <dbReference type="Proteomes" id="UP000534870"/>
    </source>
</evidence>
<accession>A0A7Y7M6Q3</accession>
<dbReference type="AlphaFoldDB" id="A0A7Y7M6Q3"/>
<proteinExistence type="predicted"/>
<comment type="caution">
    <text evidence="2">The sequence shown here is derived from an EMBL/GenBank/DDBJ whole genome shotgun (WGS) entry which is preliminary data.</text>
</comment>
<dbReference type="SUPFAM" id="SSF88946">
    <property type="entry name" value="Sigma2 domain of RNA polymerase sigma factors"/>
    <property type="match status" value="1"/>
</dbReference>
<sequence>MIGLAYRMTGSLAQAEDVAQDAFLRWRAADRAAVRDARSVLLTIA</sequence>
<dbReference type="EMBL" id="JABXXP010000806">
    <property type="protein sequence ID" value="NVN13240.1"/>
    <property type="molecule type" value="Genomic_DNA"/>
</dbReference>
<evidence type="ECO:0000313" key="2">
    <source>
        <dbReference type="EMBL" id="NVN13240.1"/>
    </source>
</evidence>
<dbReference type="GO" id="GO:0006352">
    <property type="term" value="P:DNA-templated transcription initiation"/>
    <property type="evidence" value="ECO:0007669"/>
    <property type="project" value="InterPro"/>
</dbReference>
<dbReference type="InterPro" id="IPR013325">
    <property type="entry name" value="RNA_pol_sigma_r2"/>
</dbReference>
<organism evidence="2 3">
    <name type="scientific">Nguyenibacter vanlangensis</name>
    <dbReference type="NCBI Taxonomy" id="1216886"/>
    <lineage>
        <taxon>Bacteria</taxon>
        <taxon>Pseudomonadati</taxon>
        <taxon>Pseudomonadota</taxon>
        <taxon>Alphaproteobacteria</taxon>
        <taxon>Acetobacterales</taxon>
        <taxon>Acetobacteraceae</taxon>
        <taxon>Nguyenibacter</taxon>
    </lineage>
</organism>
<feature type="non-terminal residue" evidence="2">
    <location>
        <position position="45"/>
    </location>
</feature>
<evidence type="ECO:0000259" key="1">
    <source>
        <dbReference type="Pfam" id="PF04542"/>
    </source>
</evidence>
<dbReference type="Proteomes" id="UP000534870">
    <property type="component" value="Unassembled WGS sequence"/>
</dbReference>
<feature type="domain" description="RNA polymerase sigma-70 region 2" evidence="1">
    <location>
        <begin position="2"/>
        <end position="32"/>
    </location>
</feature>